<dbReference type="InterPro" id="IPR050108">
    <property type="entry name" value="CDK"/>
</dbReference>
<organism evidence="9 10">
    <name type="scientific">Vireo altiloquus</name>
    <name type="common">Black-whiskered vireo</name>
    <name type="synonym">Muscicapa altiloqua</name>
    <dbReference type="NCBI Taxonomy" id="34956"/>
    <lineage>
        <taxon>Eukaryota</taxon>
        <taxon>Metazoa</taxon>
        <taxon>Chordata</taxon>
        <taxon>Craniata</taxon>
        <taxon>Vertebrata</taxon>
        <taxon>Euteleostomi</taxon>
        <taxon>Archelosauria</taxon>
        <taxon>Archosauria</taxon>
        <taxon>Dinosauria</taxon>
        <taxon>Saurischia</taxon>
        <taxon>Theropoda</taxon>
        <taxon>Coelurosauria</taxon>
        <taxon>Aves</taxon>
        <taxon>Neognathae</taxon>
        <taxon>Neoaves</taxon>
        <taxon>Telluraves</taxon>
        <taxon>Australaves</taxon>
        <taxon>Passeriformes</taxon>
        <taxon>Corvoidea</taxon>
        <taxon>Vireonidae</taxon>
        <taxon>Vireoninae</taxon>
        <taxon>Vireo</taxon>
    </lineage>
</organism>
<evidence type="ECO:0000259" key="8">
    <source>
        <dbReference type="PROSITE" id="PS50011"/>
    </source>
</evidence>
<reference evidence="9 10" key="1">
    <citation type="submission" date="2019-09" db="EMBL/GenBank/DDBJ databases">
        <title>Bird 10,000 Genomes (B10K) Project - Family phase.</title>
        <authorList>
            <person name="Zhang G."/>
        </authorList>
    </citation>
    <scope>NUCLEOTIDE SEQUENCE [LARGE SCALE GENOMIC DNA]</scope>
    <source>
        <strain evidence="9">B10K-DU-001-22</strain>
        <tissue evidence="9">Muscle</tissue>
    </source>
</reference>
<dbReference type="AlphaFoldDB" id="A0A7K5LI68"/>
<evidence type="ECO:0000256" key="5">
    <source>
        <dbReference type="ARBA" id="ARBA00022777"/>
    </source>
</evidence>
<dbReference type="InterPro" id="IPR011009">
    <property type="entry name" value="Kinase-like_dom_sf"/>
</dbReference>
<keyword evidence="10" id="KW-1185">Reference proteome</keyword>
<evidence type="ECO:0000256" key="7">
    <source>
        <dbReference type="ARBA" id="ARBA00041295"/>
    </source>
</evidence>
<dbReference type="InterPro" id="IPR000719">
    <property type="entry name" value="Prot_kinase_dom"/>
</dbReference>
<accession>A0A7K5LI68</accession>
<evidence type="ECO:0000256" key="4">
    <source>
        <dbReference type="ARBA" id="ARBA00022741"/>
    </source>
</evidence>
<dbReference type="EMBL" id="VZRF01012071">
    <property type="protein sequence ID" value="NWT18130.1"/>
    <property type="molecule type" value="Genomic_DNA"/>
</dbReference>
<name>A0A7K5LI68_VIRAL</name>
<evidence type="ECO:0000256" key="1">
    <source>
        <dbReference type="ARBA" id="ARBA00006485"/>
    </source>
</evidence>
<keyword evidence="4" id="KW-0547">Nucleotide-binding</keyword>
<dbReference type="Proteomes" id="UP000589495">
    <property type="component" value="Unassembled WGS sequence"/>
</dbReference>
<comment type="similarity">
    <text evidence="1">Belongs to the protein kinase superfamily. CMGC Ser/Thr protein kinase family. CDC2/CDKX subfamily.</text>
</comment>
<dbReference type="PROSITE" id="PS50011">
    <property type="entry name" value="PROTEIN_KINASE_DOM"/>
    <property type="match status" value="1"/>
</dbReference>
<dbReference type="GO" id="GO:0004693">
    <property type="term" value="F:cyclin-dependent protein serine/threonine kinase activity"/>
    <property type="evidence" value="ECO:0007669"/>
    <property type="project" value="TreeGrafter"/>
</dbReference>
<feature type="non-terminal residue" evidence="9">
    <location>
        <position position="1"/>
    </location>
</feature>
<comment type="caution">
    <text evidence="9">The sequence shown here is derived from an EMBL/GenBank/DDBJ whole genome shotgun (WGS) entry which is preliminary data.</text>
</comment>
<dbReference type="SUPFAM" id="SSF56112">
    <property type="entry name" value="Protein kinase-like (PK-like)"/>
    <property type="match status" value="1"/>
</dbReference>
<dbReference type="Gene3D" id="1.10.510.10">
    <property type="entry name" value="Transferase(Phosphotransferase) domain 1"/>
    <property type="match status" value="2"/>
</dbReference>
<keyword evidence="6" id="KW-0067">ATP-binding</keyword>
<sequence length="190" mass="20811">SFMYQLLKGLAFCHSRNVLHRDLKPQNLLINRVGTAGGAPRGGALRNGNLPWEWGALRMRTLGMGTPLGWAEGQGGRCRVPPWWPLTVPTLLGTPTEEQWPAMAKLPDYKVRAGAGGLRGNEGVWGSWGSPACPQPYPMYPATTSLVNVVPKLNATGRDLLQNLLKCNPVQRISAEEALQHPYFTDFCPP</sequence>
<dbReference type="PROSITE" id="PS00108">
    <property type="entry name" value="PROTEIN_KINASE_ST"/>
    <property type="match status" value="1"/>
</dbReference>
<dbReference type="GO" id="GO:0005737">
    <property type="term" value="C:cytoplasm"/>
    <property type="evidence" value="ECO:0007669"/>
    <property type="project" value="TreeGrafter"/>
</dbReference>
<keyword evidence="3" id="KW-0808">Transferase</keyword>
<evidence type="ECO:0000313" key="9">
    <source>
        <dbReference type="EMBL" id="NWT18130.1"/>
    </source>
</evidence>
<dbReference type="PANTHER" id="PTHR24056">
    <property type="entry name" value="CELL DIVISION PROTEIN KINASE"/>
    <property type="match status" value="1"/>
</dbReference>
<keyword evidence="5 9" id="KW-0418">Kinase</keyword>
<dbReference type="GO" id="GO:0005634">
    <property type="term" value="C:nucleus"/>
    <property type="evidence" value="ECO:0007669"/>
    <property type="project" value="TreeGrafter"/>
</dbReference>
<dbReference type="InterPro" id="IPR008271">
    <property type="entry name" value="Ser/Thr_kinase_AS"/>
</dbReference>
<feature type="non-terminal residue" evidence="9">
    <location>
        <position position="190"/>
    </location>
</feature>
<evidence type="ECO:0000313" key="10">
    <source>
        <dbReference type="Proteomes" id="UP000589495"/>
    </source>
</evidence>
<evidence type="ECO:0000256" key="6">
    <source>
        <dbReference type="ARBA" id="ARBA00022840"/>
    </source>
</evidence>
<protein>
    <recommendedName>
        <fullName evidence="7">Cell division protein kinase 5</fullName>
    </recommendedName>
</protein>
<dbReference type="Pfam" id="PF00069">
    <property type="entry name" value="Pkinase"/>
    <property type="match status" value="1"/>
</dbReference>
<evidence type="ECO:0000256" key="3">
    <source>
        <dbReference type="ARBA" id="ARBA00022679"/>
    </source>
</evidence>
<dbReference type="GO" id="GO:0048489">
    <property type="term" value="P:synaptic vesicle transport"/>
    <property type="evidence" value="ECO:0007669"/>
    <property type="project" value="TreeGrafter"/>
</dbReference>
<proteinExistence type="inferred from homology"/>
<dbReference type="GO" id="GO:0051402">
    <property type="term" value="P:neuron apoptotic process"/>
    <property type="evidence" value="ECO:0007669"/>
    <property type="project" value="TreeGrafter"/>
</dbReference>
<evidence type="ECO:0000256" key="2">
    <source>
        <dbReference type="ARBA" id="ARBA00022527"/>
    </source>
</evidence>
<keyword evidence="2" id="KW-0723">Serine/threonine-protein kinase</keyword>
<dbReference type="GO" id="GO:0007409">
    <property type="term" value="P:axonogenesis"/>
    <property type="evidence" value="ECO:0007669"/>
    <property type="project" value="TreeGrafter"/>
</dbReference>
<dbReference type="GO" id="GO:0005524">
    <property type="term" value="F:ATP binding"/>
    <property type="evidence" value="ECO:0007669"/>
    <property type="project" value="UniProtKB-KW"/>
</dbReference>
<feature type="domain" description="Protein kinase" evidence="8">
    <location>
        <begin position="1"/>
        <end position="184"/>
    </location>
</feature>
<dbReference type="PANTHER" id="PTHR24056:SF46">
    <property type="entry name" value="CYCLIN-DEPENDENT KINASE 5"/>
    <property type="match status" value="1"/>
</dbReference>
<gene>
    <name evidence="9" type="primary">Cdk5_0</name>
    <name evidence="9" type="ORF">VIRALT_R12356</name>
</gene>